<evidence type="ECO:0000256" key="1">
    <source>
        <dbReference type="ARBA" id="ARBA00022679"/>
    </source>
</evidence>
<dbReference type="Proteomes" id="UP000000271">
    <property type="component" value="Chromosome"/>
</dbReference>
<proteinExistence type="predicted"/>
<organism evidence="4 5">
    <name type="scientific">Bacillus selenitireducens (strain ATCC 700615 / DSM 15326 / MLS10)</name>
    <dbReference type="NCBI Taxonomy" id="439292"/>
    <lineage>
        <taxon>Bacteria</taxon>
        <taxon>Bacillati</taxon>
        <taxon>Bacillota</taxon>
        <taxon>Bacilli</taxon>
        <taxon>Bacillales</taxon>
        <taxon>Bacillaceae</taxon>
        <taxon>Salisediminibacterium</taxon>
    </lineage>
</organism>
<keyword evidence="1" id="KW-0808">Transferase</keyword>
<evidence type="ECO:0000256" key="2">
    <source>
        <dbReference type="ARBA" id="ARBA00023315"/>
    </source>
</evidence>
<name>D6XVH6_BACIE</name>
<gene>
    <name evidence="4" type="ordered locus">Bsel_2210</name>
</gene>
<dbReference type="InterPro" id="IPR002123">
    <property type="entry name" value="Plipid/glycerol_acylTrfase"/>
</dbReference>
<dbReference type="HOGENOM" id="CLU_097817_0_0_9"/>
<evidence type="ECO:0000259" key="3">
    <source>
        <dbReference type="SMART" id="SM00563"/>
    </source>
</evidence>
<dbReference type="SMART" id="SM00563">
    <property type="entry name" value="PlsC"/>
    <property type="match status" value="1"/>
</dbReference>
<evidence type="ECO:0000313" key="5">
    <source>
        <dbReference type="Proteomes" id="UP000000271"/>
    </source>
</evidence>
<dbReference type="RefSeq" id="WP_013173136.1">
    <property type="nucleotide sequence ID" value="NC_014219.1"/>
</dbReference>
<dbReference type="GO" id="GO:0006654">
    <property type="term" value="P:phosphatidic acid biosynthetic process"/>
    <property type="evidence" value="ECO:0007669"/>
    <property type="project" value="TreeGrafter"/>
</dbReference>
<dbReference type="KEGG" id="bse:Bsel_2210"/>
<reference evidence="4" key="1">
    <citation type="submission" date="2009-10" db="EMBL/GenBank/DDBJ databases">
        <title>Complete sequence of Bacillus selenitireducens MLS10.</title>
        <authorList>
            <consortium name="US DOE Joint Genome Institute"/>
            <person name="Lucas S."/>
            <person name="Copeland A."/>
            <person name="Lapidus A."/>
            <person name="Glavina del Rio T."/>
            <person name="Dalin E."/>
            <person name="Tice H."/>
            <person name="Bruce D."/>
            <person name="Goodwin L."/>
            <person name="Pitluck S."/>
            <person name="Sims D."/>
            <person name="Brettin T."/>
            <person name="Detter J.C."/>
            <person name="Han C."/>
            <person name="Larimer F."/>
            <person name="Land M."/>
            <person name="Hauser L."/>
            <person name="Kyrpides N."/>
            <person name="Ovchinnikova G."/>
            <person name="Stolz J."/>
        </authorList>
    </citation>
    <scope>NUCLEOTIDE SEQUENCE [LARGE SCALE GENOMIC DNA]</scope>
    <source>
        <strain evidence="4">MLS10</strain>
    </source>
</reference>
<evidence type="ECO:0000313" key="4">
    <source>
        <dbReference type="EMBL" id="ADH99714.1"/>
    </source>
</evidence>
<dbReference type="CDD" id="cd06551">
    <property type="entry name" value="LPLAT"/>
    <property type="match status" value="1"/>
</dbReference>
<dbReference type="SUPFAM" id="SSF69593">
    <property type="entry name" value="Glycerol-3-phosphate (1)-acyltransferase"/>
    <property type="match status" value="1"/>
</dbReference>
<feature type="domain" description="Phospholipid/glycerol acyltransferase" evidence="3">
    <location>
        <begin position="45"/>
        <end position="162"/>
    </location>
</feature>
<dbReference type="EMBL" id="CP001791">
    <property type="protein sequence ID" value="ADH99714.1"/>
    <property type="molecule type" value="Genomic_DNA"/>
</dbReference>
<dbReference type="PANTHER" id="PTHR10434">
    <property type="entry name" value="1-ACYL-SN-GLYCEROL-3-PHOSPHATE ACYLTRANSFERASE"/>
    <property type="match status" value="1"/>
</dbReference>
<dbReference type="GO" id="GO:0003841">
    <property type="term" value="F:1-acylglycerol-3-phosphate O-acyltransferase activity"/>
    <property type="evidence" value="ECO:0007669"/>
    <property type="project" value="TreeGrafter"/>
</dbReference>
<keyword evidence="2 4" id="KW-0012">Acyltransferase</keyword>
<dbReference type="eggNOG" id="COG0204">
    <property type="taxonomic scope" value="Bacteria"/>
</dbReference>
<accession>D6XVH6</accession>
<sequence length="244" mass="28473">MIEAARDPKFVKLFHVYNLHLLKKSFHHIGLSKTSIHPDRIPDSSLFLINHSSWWDPLLLFYVNEVWLKKDGIAMMDQNGLERFPFFRKLGAYSIDASNRRAILTSLKYTARKLDQGTSVFLFPQGKETHIDQRPLDFMPGASFIQEKSPHVKVVPISFYHHFFHHQRPEWFVHIGEPLSFRPDLSKTERTAYYEERMTAQLDVLKETAMDNDDDAFVTLLRGKPGVGDRLETFTSAVKRRLNQ</sequence>
<protein>
    <submittedName>
        <fullName evidence="4">Phospholipid/glycerol acyltransferase</fullName>
    </submittedName>
</protein>
<dbReference type="AlphaFoldDB" id="D6XVH6"/>
<dbReference type="STRING" id="439292.Bsel_2210"/>
<dbReference type="Pfam" id="PF01553">
    <property type="entry name" value="Acyltransferase"/>
    <property type="match status" value="1"/>
</dbReference>
<dbReference type="PANTHER" id="PTHR10434:SF11">
    <property type="entry name" value="1-ACYL-SN-GLYCEROL-3-PHOSPHATE ACYLTRANSFERASE"/>
    <property type="match status" value="1"/>
</dbReference>
<keyword evidence="5" id="KW-1185">Reference proteome</keyword>
<dbReference type="OrthoDB" id="152799at2"/>